<name>A0A9W4DYU7_9ACTN</name>
<sequence length="148" mass="16659">MKATVDGKVRKHVPDFLLVTDQGPVVVDVKPLRRVTKAEVAFTFDWVRQAVESRGWRFEIWSEPPPVELENIRFLAGYRRGWLFDAELLEEVSCAGLDGVPLGELSACIPDRLEPEVRAAVCHLLWKCHLAVDLKRPLSSSSVLRIAA</sequence>
<reference evidence="1" key="1">
    <citation type="submission" date="2021-05" db="EMBL/GenBank/DDBJ databases">
        <authorList>
            <person name="Arsene-Ploetze F."/>
        </authorList>
    </citation>
    <scope>NUCLEOTIDE SEQUENCE</scope>
    <source>
        <strain evidence="1">DSM 42138</strain>
    </source>
</reference>
<protein>
    <recommendedName>
        <fullName evidence="3">TnsA endonuclease N-terminal domain-containing protein</fullName>
    </recommendedName>
</protein>
<proteinExistence type="predicted"/>
<accession>A0A9W4DYU7</accession>
<organism evidence="1 2">
    <name type="scientific">Actinacidiphila cocklensis</name>
    <dbReference type="NCBI Taxonomy" id="887465"/>
    <lineage>
        <taxon>Bacteria</taxon>
        <taxon>Bacillati</taxon>
        <taxon>Actinomycetota</taxon>
        <taxon>Actinomycetes</taxon>
        <taxon>Kitasatosporales</taxon>
        <taxon>Streptomycetaceae</taxon>
        <taxon>Actinacidiphila</taxon>
    </lineage>
</organism>
<evidence type="ECO:0000313" key="2">
    <source>
        <dbReference type="Proteomes" id="UP001152519"/>
    </source>
</evidence>
<comment type="caution">
    <text evidence="1">The sequence shown here is derived from an EMBL/GenBank/DDBJ whole genome shotgun (WGS) entry which is preliminary data.</text>
</comment>
<dbReference type="EMBL" id="CAJSLV010000114">
    <property type="protein sequence ID" value="CAG6399038.1"/>
    <property type="molecule type" value="Genomic_DNA"/>
</dbReference>
<dbReference type="InterPro" id="IPR048000">
    <property type="entry name" value="TnsA-like"/>
</dbReference>
<gene>
    <name evidence="1" type="ORF">SCOCK_80193</name>
</gene>
<dbReference type="NCBIfam" id="NF033179">
    <property type="entry name" value="TnsA_like_Actin"/>
    <property type="match status" value="1"/>
</dbReference>
<evidence type="ECO:0000313" key="1">
    <source>
        <dbReference type="EMBL" id="CAG6399038.1"/>
    </source>
</evidence>
<dbReference type="AlphaFoldDB" id="A0A9W4DYU7"/>
<evidence type="ECO:0008006" key="3">
    <source>
        <dbReference type="Google" id="ProtNLM"/>
    </source>
</evidence>
<dbReference type="Proteomes" id="UP001152519">
    <property type="component" value="Unassembled WGS sequence"/>
</dbReference>
<keyword evidence="2" id="KW-1185">Reference proteome</keyword>